<accession>A0ACD3YMS0</accession>
<organism evidence="1 2">
    <name type="scientific">Fusarium solani subsp. cucurbitae</name>
    <name type="common">Neocosmosporum cucurbitae</name>
    <dbReference type="NCBI Taxonomy" id="2747967"/>
    <lineage>
        <taxon>Eukaryota</taxon>
        <taxon>Fungi</taxon>
        <taxon>Dikarya</taxon>
        <taxon>Ascomycota</taxon>
        <taxon>Pezizomycotina</taxon>
        <taxon>Sordariomycetes</taxon>
        <taxon>Hypocreomycetidae</taxon>
        <taxon>Hypocreales</taxon>
        <taxon>Nectriaceae</taxon>
        <taxon>Fusarium</taxon>
        <taxon>Fusarium solani species complex</taxon>
    </lineage>
</organism>
<reference evidence="1" key="1">
    <citation type="submission" date="2021-11" db="EMBL/GenBank/DDBJ databases">
        <title>Fusarium solani-melongenae Genome sequencing and assembly.</title>
        <authorList>
            <person name="Xie S."/>
            <person name="Huang L."/>
            <person name="Zhang X."/>
        </authorList>
    </citation>
    <scope>NUCLEOTIDE SEQUENCE</scope>
    <source>
        <strain evidence="1">CRI 24-3</strain>
    </source>
</reference>
<keyword evidence="2" id="KW-1185">Reference proteome</keyword>
<evidence type="ECO:0000313" key="1">
    <source>
        <dbReference type="EMBL" id="UPK90204.1"/>
    </source>
</evidence>
<sequence>MHLPFVPFSSVLPQGPETTLSNPTSYHLTTMGHNSLDQKPDTVSHEYTQPDKEHGVNSKGLALDAAAQGQGVSGFETLTWWETVKAFKVTAAICFAVTFSAATDGYQIGINGNIVANPGFVRQFATKFDADGEPYLTSPILAGWSSIQSVGQIIGMVHLTYVSDRFGRKVAMYWYWLILACSVLAESLARRWEVWLIGKLLAGIGVGCLQSTIPAYVTEVAPIRIRGALLMCYSLWLAIGLFMAPVALQVLSESDPYDYRTPIYTQWSQIGLMLLVYLVVPESPAWCIAKGKLDQAKKALQYLNRGVQNCDIDRQIELISLNLDHERTVAAEQRREKWYAIFRGTDGLRTLISLWALMSQQFIGLTLFGTYASYFFQQAGISNPFKVTCITSGINVAAGIFIVFAADRLGRRKLSCSGTSLSWFSTLVIGILGVVPKVHATNYIMVLFAVLWNVGIVANSATGWGFIGEISSQRLRPYTAGYAAASTCVAGIIMNVLTPYMVNSNQWNWGLKTGWFYAGVGLPFTAAMWFLIPETANRSPAELDELFERKIRPWRFHKTKTAIQRILEEERTMKLSTT</sequence>
<gene>
    <name evidence="1" type="ORF">LCI18_001139</name>
</gene>
<dbReference type="Proteomes" id="UP000830768">
    <property type="component" value="Chromosome 1"/>
</dbReference>
<name>A0ACD3YMS0_FUSSC</name>
<proteinExistence type="predicted"/>
<protein>
    <submittedName>
        <fullName evidence="1">Uncharacterized protein</fullName>
    </submittedName>
</protein>
<dbReference type="EMBL" id="CP090030">
    <property type="protein sequence ID" value="UPK90204.1"/>
    <property type="molecule type" value="Genomic_DNA"/>
</dbReference>
<evidence type="ECO:0000313" key="2">
    <source>
        <dbReference type="Proteomes" id="UP000830768"/>
    </source>
</evidence>